<dbReference type="Proteomes" id="UP000271162">
    <property type="component" value="Unassembled WGS sequence"/>
</dbReference>
<evidence type="ECO:0000313" key="7">
    <source>
        <dbReference type="EMBL" id="VDL77448.1"/>
    </source>
</evidence>
<evidence type="ECO:0000256" key="2">
    <source>
        <dbReference type="ARBA" id="ARBA00022771"/>
    </source>
</evidence>
<dbReference type="AlphaFoldDB" id="A0A0N4YBL0"/>
<evidence type="ECO:0000313" key="9">
    <source>
        <dbReference type="WBParaSite" id="NBR_0001385801-mRNA-1"/>
    </source>
</evidence>
<dbReference type="PROSITE" id="PS00518">
    <property type="entry name" value="ZF_RING_1"/>
    <property type="match status" value="1"/>
</dbReference>
<keyword evidence="2 4" id="KW-0863">Zinc-finger</keyword>
<organism evidence="9">
    <name type="scientific">Nippostrongylus brasiliensis</name>
    <name type="common">Rat hookworm</name>
    <dbReference type="NCBI Taxonomy" id="27835"/>
    <lineage>
        <taxon>Eukaryota</taxon>
        <taxon>Metazoa</taxon>
        <taxon>Ecdysozoa</taxon>
        <taxon>Nematoda</taxon>
        <taxon>Chromadorea</taxon>
        <taxon>Rhabditida</taxon>
        <taxon>Rhabditina</taxon>
        <taxon>Rhabditomorpha</taxon>
        <taxon>Strongyloidea</taxon>
        <taxon>Heligmosomidae</taxon>
        <taxon>Nippostrongylus</taxon>
    </lineage>
</organism>
<dbReference type="SMART" id="SM00184">
    <property type="entry name" value="RING"/>
    <property type="match status" value="1"/>
</dbReference>
<evidence type="ECO:0000256" key="1">
    <source>
        <dbReference type="ARBA" id="ARBA00022723"/>
    </source>
</evidence>
<evidence type="ECO:0000256" key="4">
    <source>
        <dbReference type="PROSITE-ProRule" id="PRU00175"/>
    </source>
</evidence>
<dbReference type="InterPro" id="IPR017907">
    <property type="entry name" value="Znf_RING_CS"/>
</dbReference>
<evidence type="ECO:0000256" key="3">
    <source>
        <dbReference type="ARBA" id="ARBA00022833"/>
    </source>
</evidence>
<gene>
    <name evidence="7" type="ORF">NBR_LOCUS13859</name>
</gene>
<reference evidence="9" key="1">
    <citation type="submission" date="2017-02" db="UniProtKB">
        <authorList>
            <consortium name="WormBaseParasite"/>
        </authorList>
    </citation>
    <scope>IDENTIFICATION</scope>
</reference>
<proteinExistence type="predicted"/>
<feature type="region of interest" description="Disordered" evidence="5">
    <location>
        <begin position="51"/>
        <end position="82"/>
    </location>
</feature>
<protein>
    <submittedName>
        <fullName evidence="9">RING-type domain-containing protein</fullName>
    </submittedName>
</protein>
<evidence type="ECO:0000256" key="5">
    <source>
        <dbReference type="SAM" id="MobiDB-lite"/>
    </source>
</evidence>
<accession>A0A0N4YBL0</accession>
<keyword evidence="8" id="KW-1185">Reference proteome</keyword>
<sequence length="82" mass="9181">MISSIKCSICLDVMVEAILMQAVALRCGHSFCQMCLDDAINVDDRCPEYSPTHGKLPRDVALGNDPNRSLQSENIRSDRRKQ</sequence>
<evidence type="ECO:0000259" key="6">
    <source>
        <dbReference type="PROSITE" id="PS50089"/>
    </source>
</evidence>
<dbReference type="EMBL" id="UYSL01021164">
    <property type="protein sequence ID" value="VDL77448.1"/>
    <property type="molecule type" value="Genomic_DNA"/>
</dbReference>
<dbReference type="GO" id="GO:0008270">
    <property type="term" value="F:zinc ion binding"/>
    <property type="evidence" value="ECO:0007669"/>
    <property type="project" value="UniProtKB-KW"/>
</dbReference>
<keyword evidence="1" id="KW-0479">Metal-binding</keyword>
<dbReference type="WBParaSite" id="NBR_0001385801-mRNA-1">
    <property type="protein sequence ID" value="NBR_0001385801-mRNA-1"/>
    <property type="gene ID" value="NBR_0001385801"/>
</dbReference>
<reference evidence="7 8" key="2">
    <citation type="submission" date="2018-11" db="EMBL/GenBank/DDBJ databases">
        <authorList>
            <consortium name="Pathogen Informatics"/>
        </authorList>
    </citation>
    <scope>NUCLEOTIDE SEQUENCE [LARGE SCALE GENOMIC DNA]</scope>
</reference>
<dbReference type="PROSITE" id="PS50089">
    <property type="entry name" value="ZF_RING_2"/>
    <property type="match status" value="1"/>
</dbReference>
<name>A0A0N4YBL0_NIPBR</name>
<evidence type="ECO:0000313" key="8">
    <source>
        <dbReference type="Proteomes" id="UP000271162"/>
    </source>
</evidence>
<dbReference type="InterPro" id="IPR001841">
    <property type="entry name" value="Znf_RING"/>
</dbReference>
<dbReference type="SUPFAM" id="SSF57850">
    <property type="entry name" value="RING/U-box"/>
    <property type="match status" value="1"/>
</dbReference>
<feature type="domain" description="RING-type" evidence="6">
    <location>
        <begin position="7"/>
        <end position="47"/>
    </location>
</feature>
<keyword evidence="3" id="KW-0862">Zinc</keyword>
<dbReference type="Gene3D" id="3.30.40.10">
    <property type="entry name" value="Zinc/RING finger domain, C3HC4 (zinc finger)"/>
    <property type="match status" value="1"/>
</dbReference>
<dbReference type="STRING" id="27835.A0A0N4YBL0"/>
<dbReference type="InterPro" id="IPR013083">
    <property type="entry name" value="Znf_RING/FYVE/PHD"/>
</dbReference>
<dbReference type="Pfam" id="PF13923">
    <property type="entry name" value="zf-C3HC4_2"/>
    <property type="match status" value="1"/>
</dbReference>